<comment type="caution">
    <text evidence="3">The sequence shown here is derived from an EMBL/GenBank/DDBJ whole genome shotgun (WGS) entry which is preliminary data.</text>
</comment>
<name>A0A6L6XUA0_9ACTN</name>
<gene>
    <name evidence="3" type="ORF">GON03_08475</name>
</gene>
<keyword evidence="1" id="KW-0812">Transmembrane</keyword>
<protein>
    <submittedName>
        <fullName evidence="3">DUF4350 domain-containing protein</fullName>
    </submittedName>
</protein>
<accession>A0A6L6XUA0</accession>
<reference evidence="3 4" key="1">
    <citation type="submission" date="2019-12" db="EMBL/GenBank/DDBJ databases">
        <authorList>
            <person name="Huq M.A."/>
        </authorList>
    </citation>
    <scope>NUCLEOTIDE SEQUENCE [LARGE SCALE GENOMIC DNA]</scope>
    <source>
        <strain evidence="3 4">MAH-18</strain>
    </source>
</reference>
<dbReference type="RefSeq" id="WP_157341769.1">
    <property type="nucleotide sequence ID" value="NZ_WSEK01000004.1"/>
</dbReference>
<evidence type="ECO:0000256" key="1">
    <source>
        <dbReference type="SAM" id="Phobius"/>
    </source>
</evidence>
<keyword evidence="1" id="KW-0472">Membrane</keyword>
<proteinExistence type="predicted"/>
<dbReference type="AlphaFoldDB" id="A0A6L6XUA0"/>
<evidence type="ECO:0000259" key="2">
    <source>
        <dbReference type="Pfam" id="PF14258"/>
    </source>
</evidence>
<dbReference type="EMBL" id="WSEK01000004">
    <property type="protein sequence ID" value="MVQ49215.1"/>
    <property type="molecule type" value="Genomic_DNA"/>
</dbReference>
<feature type="domain" description="DUF4350" evidence="2">
    <location>
        <begin position="50"/>
        <end position="216"/>
    </location>
</feature>
<evidence type="ECO:0000313" key="4">
    <source>
        <dbReference type="Proteomes" id="UP000473525"/>
    </source>
</evidence>
<feature type="transmembrane region" description="Helical" evidence="1">
    <location>
        <begin position="20"/>
        <end position="40"/>
    </location>
</feature>
<dbReference type="InterPro" id="IPR025646">
    <property type="entry name" value="DUF4350"/>
</dbReference>
<dbReference type="Proteomes" id="UP000473525">
    <property type="component" value="Unassembled WGS sequence"/>
</dbReference>
<keyword evidence="1" id="KW-1133">Transmembrane helix</keyword>
<keyword evidence="4" id="KW-1185">Reference proteome</keyword>
<evidence type="ECO:0000313" key="3">
    <source>
        <dbReference type="EMBL" id="MVQ49215.1"/>
    </source>
</evidence>
<sequence length="380" mass="39041">MTATLAGPVPEAGRRRRPGAGLAVGVGLLAAVAVVIVLGADDRREGHLDPANPGPDGAQAVARVLEDQGVDLTVVRSAEGLADADPDDATTVVVTSTWALGESTLGELRGSGAGRVVLVEPGPGLMDALGRPEDSPSSLTLDDPVEAGCSDPTYDGLSLLVDDALAYPVDGCFPATAGGHLLALAEPDLVLLGAGGALSNDQVLRADNAALALRLLGGSERLVWYVPSFDDVDAGEGVSLGSLLPSWLRPALWLTAVAALGLLLWRARRLGPLAVEPLPVTVKAIETTRSRGRLYRKAGDRAHAAAVLRGAARARAASRLGTGHPVDPGTLVQDVARHTGRPVAEVEALLSPTAPAPATDHDLVALADQLAELDREVRRP</sequence>
<dbReference type="Pfam" id="PF14258">
    <property type="entry name" value="DUF4350"/>
    <property type="match status" value="1"/>
</dbReference>
<organism evidence="3 4">
    <name type="scientific">Nocardioides agri</name>
    <dbReference type="NCBI Taxonomy" id="2682843"/>
    <lineage>
        <taxon>Bacteria</taxon>
        <taxon>Bacillati</taxon>
        <taxon>Actinomycetota</taxon>
        <taxon>Actinomycetes</taxon>
        <taxon>Propionibacteriales</taxon>
        <taxon>Nocardioidaceae</taxon>
        <taxon>Nocardioides</taxon>
    </lineage>
</organism>